<dbReference type="InterPro" id="IPR007740">
    <property type="entry name" value="Ribosomal_mL49"/>
</dbReference>
<proteinExistence type="inferred from homology"/>
<dbReference type="RefSeq" id="XP_003958166.1">
    <property type="nucleotide sequence ID" value="XM_003958117.1"/>
</dbReference>
<dbReference type="KEGG" id="kaf:KAFR_0F04360"/>
<organism evidence="7 8">
    <name type="scientific">Kazachstania africana (strain ATCC 22294 / BCRC 22015 / CBS 2517 / CECT 1963 / NBRC 1671 / NRRL Y-8276)</name>
    <name type="common">Yeast</name>
    <name type="synonym">Kluyveromyces africanus</name>
    <dbReference type="NCBI Taxonomy" id="1071382"/>
    <lineage>
        <taxon>Eukaryota</taxon>
        <taxon>Fungi</taxon>
        <taxon>Dikarya</taxon>
        <taxon>Ascomycota</taxon>
        <taxon>Saccharomycotina</taxon>
        <taxon>Saccharomycetes</taxon>
        <taxon>Saccharomycetales</taxon>
        <taxon>Saccharomycetaceae</taxon>
        <taxon>Kazachstania</taxon>
    </lineage>
</organism>
<evidence type="ECO:0000313" key="8">
    <source>
        <dbReference type="Proteomes" id="UP000005220"/>
    </source>
</evidence>
<protein>
    <recommendedName>
        <fullName evidence="6">Large ribosomal subunit protein mL49</fullName>
    </recommendedName>
</protein>
<dbReference type="GO" id="GO:0005762">
    <property type="term" value="C:mitochondrial large ribosomal subunit"/>
    <property type="evidence" value="ECO:0007669"/>
    <property type="project" value="EnsemblFungi"/>
</dbReference>
<comment type="subcellular location">
    <subcellularLocation>
        <location evidence="1">Mitochondrion</location>
    </subcellularLocation>
</comment>
<evidence type="ECO:0000256" key="2">
    <source>
        <dbReference type="ARBA" id="ARBA00005677"/>
    </source>
</evidence>
<dbReference type="OrthoDB" id="19439at2759"/>
<dbReference type="eggNOG" id="KOG4034">
    <property type="taxonomic scope" value="Eukaryota"/>
</dbReference>
<dbReference type="HOGENOM" id="CLU_132729_1_0_1"/>
<keyword evidence="5" id="KW-0687">Ribonucleoprotein</keyword>
<evidence type="ECO:0000256" key="3">
    <source>
        <dbReference type="ARBA" id="ARBA00022980"/>
    </source>
</evidence>
<dbReference type="Proteomes" id="UP000005220">
    <property type="component" value="Chromosome 6"/>
</dbReference>
<keyword evidence="3" id="KW-0689">Ribosomal protein</keyword>
<keyword evidence="4" id="KW-0496">Mitochondrion</keyword>
<dbReference type="PANTHER" id="PTHR13477">
    <property type="entry name" value="MITOCHONDRIAL 39S RIBOSOMAL PROTEIN L49"/>
    <property type="match status" value="1"/>
</dbReference>
<dbReference type="InParanoid" id="H2AXD1"/>
<keyword evidence="8" id="KW-1185">Reference proteome</keyword>
<dbReference type="AlphaFoldDB" id="H2AXD1"/>
<dbReference type="PANTHER" id="PTHR13477:SF0">
    <property type="entry name" value="LARGE RIBOSOMAL SUBUNIT PROTEIN ML49"/>
    <property type="match status" value="1"/>
</dbReference>
<dbReference type="Gene3D" id="3.30.780.10">
    <property type="entry name" value="SUI1-like domain"/>
    <property type="match status" value="1"/>
</dbReference>
<dbReference type="EMBL" id="HE650826">
    <property type="protein sequence ID" value="CCF59031.1"/>
    <property type="molecule type" value="Genomic_DNA"/>
</dbReference>
<gene>
    <name evidence="7" type="primary">KAFR0F04360</name>
    <name evidence="7" type="ORF">KAFR_0F04360</name>
</gene>
<evidence type="ECO:0000313" key="7">
    <source>
        <dbReference type="EMBL" id="CCF59031.1"/>
    </source>
</evidence>
<dbReference type="GO" id="GO:0006412">
    <property type="term" value="P:translation"/>
    <property type="evidence" value="ECO:0007669"/>
    <property type="project" value="InterPro"/>
</dbReference>
<evidence type="ECO:0000256" key="5">
    <source>
        <dbReference type="ARBA" id="ARBA00023274"/>
    </source>
</evidence>
<dbReference type="Pfam" id="PF05046">
    <property type="entry name" value="Img2"/>
    <property type="match status" value="1"/>
</dbReference>
<dbReference type="GO" id="GO:0003735">
    <property type="term" value="F:structural constituent of ribosome"/>
    <property type="evidence" value="ECO:0007669"/>
    <property type="project" value="EnsemblFungi"/>
</dbReference>
<evidence type="ECO:0000256" key="6">
    <source>
        <dbReference type="ARBA" id="ARBA00035191"/>
    </source>
</evidence>
<comment type="similarity">
    <text evidence="2">Belongs to the mitochondrion-specific ribosomal protein mL49 family.</text>
</comment>
<evidence type="ECO:0000256" key="1">
    <source>
        <dbReference type="ARBA" id="ARBA00004173"/>
    </source>
</evidence>
<name>H2AXD1_KAZAF</name>
<dbReference type="FunCoup" id="H2AXD1">
    <property type="interactions" value="176"/>
</dbReference>
<reference evidence="7 8" key="1">
    <citation type="journal article" date="2011" name="Proc. Natl. Acad. Sci. U.S.A.">
        <title>Evolutionary erosion of yeast sex chromosomes by mating-type switching accidents.</title>
        <authorList>
            <person name="Gordon J.L."/>
            <person name="Armisen D."/>
            <person name="Proux-Wera E."/>
            <person name="Oheigeartaigh S.S."/>
            <person name="Byrne K.P."/>
            <person name="Wolfe K.H."/>
        </authorList>
    </citation>
    <scope>NUCLEOTIDE SEQUENCE [LARGE SCALE GENOMIC DNA]</scope>
    <source>
        <strain evidence="8">ATCC 22294 / BCRC 22015 / CBS 2517 / CECT 1963 / NBRC 1671 / NRRL Y-8276</strain>
    </source>
</reference>
<sequence>MEASKMKSVSKMFSLGVKLRTNKGQISQMNSRLQSTFSNEKGLFPSLETIDIKDLMNENIKFGNRTYFIERSGTGNLPIYTDFKSAGNKQVTEIRRIKGDAVQLKKDLQKNFPTIPSKYWKVMPQSQKIIIQGDLVKPLKKLLSKIF</sequence>
<accession>H2AXD1</accession>
<evidence type="ECO:0000256" key="4">
    <source>
        <dbReference type="ARBA" id="ARBA00023128"/>
    </source>
</evidence>
<dbReference type="GeneID" id="13884498"/>
<dbReference type="STRING" id="1071382.H2AXD1"/>